<keyword evidence="2 8" id="KW-0813">Transport</keyword>
<feature type="chain" id="PRO_5007548148" description="TonB-dependent receptor" evidence="10">
    <location>
        <begin position="26"/>
        <end position="1009"/>
    </location>
</feature>
<dbReference type="Pfam" id="PF00593">
    <property type="entry name" value="TonB_dep_Rec_b-barrel"/>
    <property type="match status" value="1"/>
</dbReference>
<dbReference type="EMBL" id="LDTB01000029">
    <property type="protein sequence ID" value="KTT72198.1"/>
    <property type="molecule type" value="Genomic_DNA"/>
</dbReference>
<dbReference type="PANTHER" id="PTHR47234:SF2">
    <property type="entry name" value="TONB-DEPENDENT RECEPTOR"/>
    <property type="match status" value="1"/>
</dbReference>
<evidence type="ECO:0000313" key="13">
    <source>
        <dbReference type="EMBL" id="KTT72198.1"/>
    </source>
</evidence>
<dbReference type="Pfam" id="PF07715">
    <property type="entry name" value="Plug"/>
    <property type="match status" value="1"/>
</dbReference>
<dbReference type="InterPro" id="IPR039426">
    <property type="entry name" value="TonB-dep_rcpt-like"/>
</dbReference>
<dbReference type="SUPFAM" id="SSF56935">
    <property type="entry name" value="Porins"/>
    <property type="match status" value="1"/>
</dbReference>
<evidence type="ECO:0000259" key="11">
    <source>
        <dbReference type="Pfam" id="PF00593"/>
    </source>
</evidence>
<keyword evidence="4 8" id="KW-0812">Transmembrane</keyword>
<dbReference type="Gene3D" id="2.170.130.10">
    <property type="entry name" value="TonB-dependent receptor, plug domain"/>
    <property type="match status" value="1"/>
</dbReference>
<evidence type="ECO:0000256" key="6">
    <source>
        <dbReference type="ARBA" id="ARBA00023136"/>
    </source>
</evidence>
<organism evidence="13 14">
    <name type="scientific">Sphingomonas endophytica</name>
    <dbReference type="NCBI Taxonomy" id="869719"/>
    <lineage>
        <taxon>Bacteria</taxon>
        <taxon>Pseudomonadati</taxon>
        <taxon>Pseudomonadota</taxon>
        <taxon>Alphaproteobacteria</taxon>
        <taxon>Sphingomonadales</taxon>
        <taxon>Sphingomonadaceae</taxon>
        <taxon>Sphingomonas</taxon>
    </lineage>
</organism>
<accession>A0A147I2M4</accession>
<evidence type="ECO:0000256" key="10">
    <source>
        <dbReference type="SAM" id="SignalP"/>
    </source>
</evidence>
<proteinExistence type="inferred from homology"/>
<evidence type="ECO:0000256" key="4">
    <source>
        <dbReference type="ARBA" id="ARBA00022692"/>
    </source>
</evidence>
<protein>
    <recommendedName>
        <fullName evidence="15">TonB-dependent receptor</fullName>
    </recommendedName>
</protein>
<evidence type="ECO:0000256" key="2">
    <source>
        <dbReference type="ARBA" id="ARBA00022448"/>
    </source>
</evidence>
<dbReference type="InterPro" id="IPR036942">
    <property type="entry name" value="Beta-barrel_TonB_sf"/>
</dbReference>
<dbReference type="AlphaFoldDB" id="A0A147I2M4"/>
<reference evidence="13 14" key="1">
    <citation type="journal article" date="2016" name="Front. Microbiol.">
        <title>Genomic Resource of Rice Seed Associated Bacteria.</title>
        <authorList>
            <person name="Midha S."/>
            <person name="Bansal K."/>
            <person name="Sharma S."/>
            <person name="Kumar N."/>
            <person name="Patil P.P."/>
            <person name="Chaudhry V."/>
            <person name="Patil P.B."/>
        </authorList>
    </citation>
    <scope>NUCLEOTIDE SEQUENCE [LARGE SCALE GENOMIC DNA]</scope>
    <source>
        <strain evidence="13 14">NS334</strain>
    </source>
</reference>
<keyword evidence="5 9" id="KW-0798">TonB box</keyword>
<evidence type="ECO:0000256" key="3">
    <source>
        <dbReference type="ARBA" id="ARBA00022452"/>
    </source>
</evidence>
<evidence type="ECO:0000256" key="1">
    <source>
        <dbReference type="ARBA" id="ARBA00004571"/>
    </source>
</evidence>
<comment type="similarity">
    <text evidence="8 9">Belongs to the TonB-dependent receptor family.</text>
</comment>
<dbReference type="PROSITE" id="PS52016">
    <property type="entry name" value="TONB_DEPENDENT_REC_3"/>
    <property type="match status" value="1"/>
</dbReference>
<evidence type="ECO:0000256" key="7">
    <source>
        <dbReference type="ARBA" id="ARBA00023237"/>
    </source>
</evidence>
<evidence type="ECO:0000256" key="9">
    <source>
        <dbReference type="RuleBase" id="RU003357"/>
    </source>
</evidence>
<keyword evidence="10" id="KW-0732">Signal</keyword>
<keyword evidence="14" id="KW-1185">Reference proteome</keyword>
<sequence length="1009" mass="106981">MDFRSRLLCSTLVAGIAVTAFPALAQVGTPEGLQAEQVATADSAEGEGDVVVTGSRIRRQDLTSSSPVAVTAREEFTLSGAVNVESVVNQLPQVLPSAGGTAFSNNPGSGASTLDLRGLGTTRTLVLVNGRRWMFYDTTQIVDTNTIPAFLVDSVETLTGGASAVYGTDAVAGVVNFRLRQDLSGVMGQAVYNVTERGDGARFSADIAVGTNTPDGNGNVTMYANYTKRNPIFQGARRFSATASGDGCIVPGSTNSETMIGTPFPSGIATGTCTARGGQIGFVPQGSATGPIGTFASGNNTYIFNPTGGGSRVFQDPADLYNFGPVNYLQLPQERYLLGAYGHYEVTPGVTFFSELSFVDNRVSTELAPTPTGVTAQLQIASPYFNDQTRALLLANDAAETTVANRGDGYATTSLSYRFLSAGSRNSTNDRTAFRVLAGLRGDITPKLNYEAFYSYARTRNSNIQQGNVSRSRYLAALSTEFVPGSTTDLRCRDATARAAGCVPINVFGSGLASQQAVNYVRVQSTNLEISELQNAIATLSGSLFNLGGGGEDVAFSVGGEYRRMSSQFVPDTFLATGDVLGFNASQPTRGSYDVKEAFGELNVPILRDRFIHRLELNGAARYSKYSLAAVGGNWTYTVGGQLAPIRDIAFRGNYSRAVRAPNVNDLFAGNSVNFPGATDPCSDRSPNTQTAAVRALCVASGVPAGNVFTRQVQPNTQIQVAQGGNPNVEQETSDTYGFGVVLSPTFIPRLNIAVDYFNIKVENTIGILAGGIAQALSLCYNTIQDVNNPICQPFVNTAGRAVRGPTGALGETAGGLNPLFTSANVGTLRTSGIDIIADYSVPLNFSLLNAGGSSKITFNYAGTWLDKFRNTPITAIPEREFIFEGTFGQPIYRHTARLNVMDGPGLLSLRWRFNGATQDSRIRNVFNGTTRVGTDRALLPVPRIGAYSLFDLTASVTPAEALTLSLGVNNLFDRKPPVLGSSASQANTLPAFFDVLGRDFFVSAAIRF</sequence>
<dbReference type="Proteomes" id="UP000074310">
    <property type="component" value="Unassembled WGS sequence"/>
</dbReference>
<name>A0A147I2M4_9SPHN</name>
<evidence type="ECO:0008006" key="15">
    <source>
        <dbReference type="Google" id="ProtNLM"/>
    </source>
</evidence>
<dbReference type="GO" id="GO:0009279">
    <property type="term" value="C:cell outer membrane"/>
    <property type="evidence" value="ECO:0007669"/>
    <property type="project" value="UniProtKB-SubCell"/>
</dbReference>
<evidence type="ECO:0000313" key="14">
    <source>
        <dbReference type="Proteomes" id="UP000074310"/>
    </source>
</evidence>
<evidence type="ECO:0000256" key="8">
    <source>
        <dbReference type="PROSITE-ProRule" id="PRU01360"/>
    </source>
</evidence>
<dbReference type="Gene3D" id="2.40.170.20">
    <property type="entry name" value="TonB-dependent receptor, beta-barrel domain"/>
    <property type="match status" value="1"/>
</dbReference>
<dbReference type="InterPro" id="IPR037066">
    <property type="entry name" value="Plug_dom_sf"/>
</dbReference>
<keyword evidence="7 8" id="KW-0998">Cell outer membrane</keyword>
<dbReference type="InterPro" id="IPR000531">
    <property type="entry name" value="Beta-barrel_TonB"/>
</dbReference>
<feature type="domain" description="TonB-dependent receptor-like beta-barrel" evidence="11">
    <location>
        <begin position="407"/>
        <end position="972"/>
    </location>
</feature>
<keyword evidence="3 8" id="KW-1134">Transmembrane beta strand</keyword>
<feature type="signal peptide" evidence="10">
    <location>
        <begin position="1"/>
        <end position="25"/>
    </location>
</feature>
<dbReference type="PATRIC" id="fig|869719.3.peg.1632"/>
<comment type="subcellular location">
    <subcellularLocation>
        <location evidence="1 8">Cell outer membrane</location>
        <topology evidence="1 8">Multi-pass membrane protein</topology>
    </subcellularLocation>
</comment>
<comment type="caution">
    <text evidence="13">The sequence shown here is derived from an EMBL/GenBank/DDBJ whole genome shotgun (WGS) entry which is preliminary data.</text>
</comment>
<evidence type="ECO:0000256" key="5">
    <source>
        <dbReference type="ARBA" id="ARBA00023077"/>
    </source>
</evidence>
<dbReference type="PANTHER" id="PTHR47234">
    <property type="match status" value="1"/>
</dbReference>
<keyword evidence="6 8" id="KW-0472">Membrane</keyword>
<dbReference type="InterPro" id="IPR012910">
    <property type="entry name" value="Plug_dom"/>
</dbReference>
<feature type="domain" description="TonB-dependent receptor plug" evidence="12">
    <location>
        <begin position="64"/>
        <end position="174"/>
    </location>
</feature>
<gene>
    <name evidence="13" type="ORF">NS334_09480</name>
</gene>
<evidence type="ECO:0000259" key="12">
    <source>
        <dbReference type="Pfam" id="PF07715"/>
    </source>
</evidence>